<gene>
    <name evidence="2" type="ORF">A3A78_05155</name>
</gene>
<dbReference type="CDD" id="cd07731">
    <property type="entry name" value="ComA-like_MBL-fold"/>
    <property type="match status" value="1"/>
</dbReference>
<dbReference type="InterPro" id="IPR036866">
    <property type="entry name" value="RibonucZ/Hydroxyglut_hydro"/>
</dbReference>
<dbReference type="SUPFAM" id="SSF56281">
    <property type="entry name" value="Metallo-hydrolase/oxidoreductase"/>
    <property type="match status" value="1"/>
</dbReference>
<dbReference type="InterPro" id="IPR052159">
    <property type="entry name" value="Competence_DNA_uptake"/>
</dbReference>
<dbReference type="EMBL" id="MEVI01000005">
    <property type="protein sequence ID" value="OGC54771.1"/>
    <property type="molecule type" value="Genomic_DNA"/>
</dbReference>
<evidence type="ECO:0000313" key="3">
    <source>
        <dbReference type="Proteomes" id="UP000176504"/>
    </source>
</evidence>
<evidence type="ECO:0000259" key="1">
    <source>
        <dbReference type="SMART" id="SM00849"/>
    </source>
</evidence>
<comment type="caution">
    <text evidence="2">The sequence shown here is derived from an EMBL/GenBank/DDBJ whole genome shotgun (WGS) entry which is preliminary data.</text>
</comment>
<dbReference type="Proteomes" id="UP000176504">
    <property type="component" value="Unassembled WGS sequence"/>
</dbReference>
<organism evidence="2 3">
    <name type="scientific">candidate division WWE3 bacterium RIFCSPLOWO2_01_FULL_41_18</name>
    <dbReference type="NCBI Taxonomy" id="1802625"/>
    <lineage>
        <taxon>Bacteria</taxon>
        <taxon>Katanobacteria</taxon>
    </lineage>
</organism>
<dbReference type="SMART" id="SM00849">
    <property type="entry name" value="Lactamase_B"/>
    <property type="match status" value="1"/>
</dbReference>
<proteinExistence type="predicted"/>
<accession>A0A1F4VBY5</accession>
<feature type="domain" description="Metallo-beta-lactamase" evidence="1">
    <location>
        <begin position="48"/>
        <end position="251"/>
    </location>
</feature>
<dbReference type="InterPro" id="IPR035681">
    <property type="entry name" value="ComA-like_MBL"/>
</dbReference>
<reference evidence="2 3" key="1">
    <citation type="journal article" date="2016" name="Nat. Commun.">
        <title>Thousands of microbial genomes shed light on interconnected biogeochemical processes in an aquifer system.</title>
        <authorList>
            <person name="Anantharaman K."/>
            <person name="Brown C.T."/>
            <person name="Hug L.A."/>
            <person name="Sharon I."/>
            <person name="Castelle C.J."/>
            <person name="Probst A.J."/>
            <person name="Thomas B.C."/>
            <person name="Singh A."/>
            <person name="Wilkins M.J."/>
            <person name="Karaoz U."/>
            <person name="Brodie E.L."/>
            <person name="Williams K.H."/>
            <person name="Hubbard S.S."/>
            <person name="Banfield J.F."/>
        </authorList>
    </citation>
    <scope>NUCLEOTIDE SEQUENCE [LARGE SCALE GENOMIC DNA]</scope>
</reference>
<dbReference type="PANTHER" id="PTHR30619:SF1">
    <property type="entry name" value="RECOMBINATION PROTEIN 2"/>
    <property type="match status" value="1"/>
</dbReference>
<dbReference type="PANTHER" id="PTHR30619">
    <property type="entry name" value="DNA INTERNALIZATION/COMPETENCE PROTEIN COMEC/REC2"/>
    <property type="match status" value="1"/>
</dbReference>
<dbReference type="Pfam" id="PF00753">
    <property type="entry name" value="Lactamase_B"/>
    <property type="match status" value="1"/>
</dbReference>
<dbReference type="AlphaFoldDB" id="A0A1F4VBY5"/>
<sequence>MRPKKAQQLFIKFFILALAALLSYSIAYGSFRLKDDNLIHLKFYDVGQGDSIFIKTVHGSYILVDGGPDSRVLNFIVKDIKPGPCYLDLVVLTHPHSDHLYGLNEVLKYCRVGVVLTTEIKAETKVFGKWEELLREATSSGRVKEVSLARSNNDIQLDGILFDVLWPLNESVSEVENENLGSIVFLFKYGDFEALFTGDAEMEVYDEISPDALSDYEIEVLKVPHHGSSDSLNKEFFEKLGPEVSIISVGRNNKYRHPSLSVISFFKANGSTVLRTDEDGTIEVVTDGKGYEVSVER</sequence>
<dbReference type="Gene3D" id="3.60.15.10">
    <property type="entry name" value="Ribonuclease Z/Hydroxyacylglutathione hydrolase-like"/>
    <property type="match status" value="1"/>
</dbReference>
<dbReference type="InterPro" id="IPR001279">
    <property type="entry name" value="Metallo-B-lactamas"/>
</dbReference>
<evidence type="ECO:0000313" key="2">
    <source>
        <dbReference type="EMBL" id="OGC54771.1"/>
    </source>
</evidence>
<protein>
    <recommendedName>
        <fullName evidence="1">Metallo-beta-lactamase domain-containing protein</fullName>
    </recommendedName>
</protein>
<name>A0A1F4VBY5_UNCKA</name>